<gene>
    <name evidence="1" type="ORF">MSPICULIGERA_LOCUS1335</name>
</gene>
<keyword evidence="2" id="KW-1185">Reference proteome</keyword>
<reference evidence="1" key="1">
    <citation type="submission" date="2023-06" db="EMBL/GenBank/DDBJ databases">
        <authorList>
            <person name="Delattre M."/>
        </authorList>
    </citation>
    <scope>NUCLEOTIDE SEQUENCE</scope>
    <source>
        <strain evidence="1">AF72</strain>
    </source>
</reference>
<dbReference type="AlphaFoldDB" id="A0AA36C597"/>
<accession>A0AA36C597</accession>
<evidence type="ECO:0000313" key="2">
    <source>
        <dbReference type="Proteomes" id="UP001177023"/>
    </source>
</evidence>
<proteinExistence type="predicted"/>
<dbReference type="Proteomes" id="UP001177023">
    <property type="component" value="Unassembled WGS sequence"/>
</dbReference>
<sequence length="69" mass="7530">MSSSFFTTIRATAPKSRSSTWVHTEEDKFYKAIIAATGEAGENTASNGSTHFALEDLFRNQGGMPDVEE</sequence>
<dbReference type="EMBL" id="CATQJA010000372">
    <property type="protein sequence ID" value="CAJ0559654.1"/>
    <property type="molecule type" value="Genomic_DNA"/>
</dbReference>
<comment type="caution">
    <text evidence="1">The sequence shown here is derived from an EMBL/GenBank/DDBJ whole genome shotgun (WGS) entry which is preliminary data.</text>
</comment>
<protein>
    <submittedName>
        <fullName evidence="1">Uncharacterized protein</fullName>
    </submittedName>
</protein>
<name>A0AA36C597_9BILA</name>
<organism evidence="1 2">
    <name type="scientific">Mesorhabditis spiculigera</name>
    <dbReference type="NCBI Taxonomy" id="96644"/>
    <lineage>
        <taxon>Eukaryota</taxon>
        <taxon>Metazoa</taxon>
        <taxon>Ecdysozoa</taxon>
        <taxon>Nematoda</taxon>
        <taxon>Chromadorea</taxon>
        <taxon>Rhabditida</taxon>
        <taxon>Rhabditina</taxon>
        <taxon>Rhabditomorpha</taxon>
        <taxon>Rhabditoidea</taxon>
        <taxon>Rhabditidae</taxon>
        <taxon>Mesorhabditinae</taxon>
        <taxon>Mesorhabditis</taxon>
    </lineage>
</organism>
<feature type="non-terminal residue" evidence="1">
    <location>
        <position position="1"/>
    </location>
</feature>
<evidence type="ECO:0000313" key="1">
    <source>
        <dbReference type="EMBL" id="CAJ0559654.1"/>
    </source>
</evidence>